<dbReference type="OrthoDB" id="307488at2759"/>
<dbReference type="AlphaFoldDB" id="A0A2I2GN60"/>
<feature type="compositionally biased region" description="Polar residues" evidence="4">
    <location>
        <begin position="128"/>
        <end position="141"/>
    </location>
</feature>
<gene>
    <name evidence="5" type="ORF">P170DRAFT_13957</name>
</gene>
<dbReference type="RefSeq" id="XP_024709617.1">
    <property type="nucleotide sequence ID" value="XM_024842457.1"/>
</dbReference>
<dbReference type="STRING" id="1392250.A0A2I2GN60"/>
<keyword evidence="6" id="KW-1185">Reference proteome</keyword>
<evidence type="ECO:0000256" key="1">
    <source>
        <dbReference type="ARBA" id="ARBA00003401"/>
    </source>
</evidence>
<dbReference type="VEuPathDB" id="FungiDB:P170DRAFT_13957"/>
<reference evidence="5 6" key="1">
    <citation type="submission" date="2016-12" db="EMBL/GenBank/DDBJ databases">
        <title>The genomes of Aspergillus section Nigri reveals drivers in fungal speciation.</title>
        <authorList>
            <consortium name="DOE Joint Genome Institute"/>
            <person name="Vesth T.C."/>
            <person name="Nybo J."/>
            <person name="Theobald S."/>
            <person name="Brandl J."/>
            <person name="Frisvad J.C."/>
            <person name="Nielsen K.F."/>
            <person name="Lyhne E.K."/>
            <person name="Kogle M.E."/>
            <person name="Kuo A."/>
            <person name="Riley R."/>
            <person name="Clum A."/>
            <person name="Nolan M."/>
            <person name="Lipzen A."/>
            <person name="Salamov A."/>
            <person name="Henrissat B."/>
            <person name="Wiebenga A."/>
            <person name="De Vries R.P."/>
            <person name="Grigoriev I.V."/>
            <person name="Mortensen U.H."/>
            <person name="Andersen M.R."/>
            <person name="Baker S.E."/>
        </authorList>
    </citation>
    <scope>NUCLEOTIDE SEQUENCE [LARGE SCALE GENOMIC DNA]</scope>
    <source>
        <strain evidence="5 6">IBT 23096</strain>
    </source>
</reference>
<dbReference type="InterPro" id="IPR011107">
    <property type="entry name" value="PPI_Ypi1"/>
</dbReference>
<sequence length="168" mass="18325">MSRSLQTPLGGPSSGSQTQSISRQPAESSARTQGTLRLRAENDSVRENDLDGSTSRRIRWSEDVVDNEGMGKKSSKVCCIYHKNRPVGESSSESESSDSSSNDSDSDCERDQRGSGNGSHDHGHGPSNQSQQTSKGGQSNCPKHHGKYKQRKRSPNAYEKMPKTNKGR</sequence>
<evidence type="ECO:0000256" key="3">
    <source>
        <dbReference type="RuleBase" id="RU367162"/>
    </source>
</evidence>
<comment type="function">
    <text evidence="1 3">Regulator of type 1 phosphatases which maintains protein phosphatase activity under strict control.</text>
</comment>
<dbReference type="GeneID" id="36550154"/>
<organism evidence="5 6">
    <name type="scientific">Aspergillus steynii IBT 23096</name>
    <dbReference type="NCBI Taxonomy" id="1392250"/>
    <lineage>
        <taxon>Eukaryota</taxon>
        <taxon>Fungi</taxon>
        <taxon>Dikarya</taxon>
        <taxon>Ascomycota</taxon>
        <taxon>Pezizomycotina</taxon>
        <taxon>Eurotiomycetes</taxon>
        <taxon>Eurotiomycetidae</taxon>
        <taxon>Eurotiales</taxon>
        <taxon>Aspergillaceae</taxon>
        <taxon>Aspergillus</taxon>
        <taxon>Aspergillus subgen. Circumdati</taxon>
    </lineage>
</organism>
<accession>A0A2I2GN60</accession>
<keyword evidence="3" id="KW-0539">Nucleus</keyword>
<dbReference type="GO" id="GO:0008157">
    <property type="term" value="F:protein phosphatase 1 binding"/>
    <property type="evidence" value="ECO:0007669"/>
    <property type="project" value="TreeGrafter"/>
</dbReference>
<dbReference type="PANTHER" id="PTHR20835:SF0">
    <property type="entry name" value="E3 UBIQUITIN-PROTEIN LIGASE PPP1R11"/>
    <property type="match status" value="1"/>
</dbReference>
<dbReference type="EMBL" id="MSFO01000001">
    <property type="protein sequence ID" value="PLB54315.1"/>
    <property type="molecule type" value="Genomic_DNA"/>
</dbReference>
<feature type="compositionally biased region" description="Basic and acidic residues" evidence="4">
    <location>
        <begin position="38"/>
        <end position="49"/>
    </location>
</feature>
<evidence type="ECO:0000313" key="5">
    <source>
        <dbReference type="EMBL" id="PLB54315.1"/>
    </source>
</evidence>
<comment type="similarity">
    <text evidence="2 3">Belongs to the YPI1 family.</text>
</comment>
<feature type="compositionally biased region" description="Basic and acidic residues" evidence="4">
    <location>
        <begin position="107"/>
        <end position="124"/>
    </location>
</feature>
<evidence type="ECO:0000313" key="6">
    <source>
        <dbReference type="Proteomes" id="UP000234275"/>
    </source>
</evidence>
<feature type="compositionally biased region" description="Polar residues" evidence="4">
    <location>
        <begin position="14"/>
        <end position="35"/>
    </location>
</feature>
<name>A0A2I2GN60_9EURO</name>
<dbReference type="GO" id="GO:0004865">
    <property type="term" value="F:protein serine/threonine phosphatase inhibitor activity"/>
    <property type="evidence" value="ECO:0007669"/>
    <property type="project" value="UniProtKB-UniRule"/>
</dbReference>
<comment type="subcellular location">
    <subcellularLocation>
        <location evidence="3">Nucleus</location>
    </subcellularLocation>
</comment>
<protein>
    <recommendedName>
        <fullName evidence="3">Type 1 phosphatases regulator</fullName>
    </recommendedName>
</protein>
<comment type="caution">
    <text evidence="5">The sequence shown here is derived from an EMBL/GenBank/DDBJ whole genome shotgun (WGS) entry which is preliminary data.</text>
</comment>
<evidence type="ECO:0000256" key="4">
    <source>
        <dbReference type="SAM" id="MobiDB-lite"/>
    </source>
</evidence>
<dbReference type="PANTHER" id="PTHR20835">
    <property type="entry name" value="E3 UBIQUITIN-PROTEIN LIGASE PPP1R11-RELATED"/>
    <property type="match status" value="1"/>
</dbReference>
<dbReference type="Proteomes" id="UP000234275">
    <property type="component" value="Unassembled WGS sequence"/>
</dbReference>
<feature type="compositionally biased region" description="Basic residues" evidence="4">
    <location>
        <begin position="142"/>
        <end position="154"/>
    </location>
</feature>
<dbReference type="Pfam" id="PF07491">
    <property type="entry name" value="PPI_Ypi1"/>
    <property type="match status" value="1"/>
</dbReference>
<feature type="compositionally biased region" description="Low complexity" evidence="4">
    <location>
        <begin position="89"/>
        <end position="103"/>
    </location>
</feature>
<proteinExistence type="inferred from homology"/>
<dbReference type="GO" id="GO:0005634">
    <property type="term" value="C:nucleus"/>
    <property type="evidence" value="ECO:0007669"/>
    <property type="project" value="UniProtKB-SubCell"/>
</dbReference>
<feature type="region of interest" description="Disordered" evidence="4">
    <location>
        <begin position="1"/>
        <end position="168"/>
    </location>
</feature>
<evidence type="ECO:0000256" key="2">
    <source>
        <dbReference type="ARBA" id="ARBA00005605"/>
    </source>
</evidence>